<dbReference type="AlphaFoldDB" id="A0AAV9JP54"/>
<proteinExistence type="predicted"/>
<evidence type="ECO:0000259" key="7">
    <source>
        <dbReference type="PROSITE" id="PS50850"/>
    </source>
</evidence>
<feature type="transmembrane region" description="Helical" evidence="6">
    <location>
        <begin position="391"/>
        <end position="414"/>
    </location>
</feature>
<dbReference type="PANTHER" id="PTHR23501:SF59">
    <property type="entry name" value="MAJOR FACILITATOR SUPERFAMILY (MFS) PROFILE DOMAIN-CONTAINING PROTEIN-RELATED"/>
    <property type="match status" value="1"/>
</dbReference>
<dbReference type="SUPFAM" id="SSF103473">
    <property type="entry name" value="MFS general substrate transporter"/>
    <property type="match status" value="1"/>
</dbReference>
<feature type="transmembrane region" description="Helical" evidence="6">
    <location>
        <begin position="188"/>
        <end position="208"/>
    </location>
</feature>
<dbReference type="InterPro" id="IPR011701">
    <property type="entry name" value="MFS"/>
</dbReference>
<feature type="transmembrane region" description="Helical" evidence="6">
    <location>
        <begin position="325"/>
        <end position="344"/>
    </location>
</feature>
<evidence type="ECO:0000313" key="8">
    <source>
        <dbReference type="EMBL" id="KAK4546332.1"/>
    </source>
</evidence>
<protein>
    <recommendedName>
        <fullName evidence="7">Major facilitator superfamily (MFS) profile domain-containing protein</fullName>
    </recommendedName>
</protein>
<feature type="transmembrane region" description="Helical" evidence="6">
    <location>
        <begin position="65"/>
        <end position="85"/>
    </location>
</feature>
<comment type="subcellular location">
    <subcellularLocation>
        <location evidence="1">Membrane</location>
        <topology evidence="1">Multi-pass membrane protein</topology>
    </subcellularLocation>
</comment>
<feature type="transmembrane region" description="Helical" evidence="6">
    <location>
        <begin position="294"/>
        <end position="318"/>
    </location>
</feature>
<evidence type="ECO:0000256" key="3">
    <source>
        <dbReference type="ARBA" id="ARBA00022989"/>
    </source>
</evidence>
<dbReference type="PRINTS" id="PR01036">
    <property type="entry name" value="TCRTETB"/>
</dbReference>
<comment type="caution">
    <text evidence="8">The sequence shown here is derived from an EMBL/GenBank/DDBJ whole genome shotgun (WGS) entry which is preliminary data.</text>
</comment>
<accession>A0AAV9JP54</accession>
<dbReference type="Gene3D" id="1.20.1250.20">
    <property type="entry name" value="MFS general substrate transporter like domains"/>
    <property type="match status" value="1"/>
</dbReference>
<evidence type="ECO:0000256" key="1">
    <source>
        <dbReference type="ARBA" id="ARBA00004141"/>
    </source>
</evidence>
<sequence>MAGQICVVFAVSLDSTILTASLPTVANALDANAVKAFWIVASYLLANAVVQPLMAALADIFGRRSTFFASLLIFTFGTLICGSSRNIAQMLAGRTIQGIGGGGILSVNLIILSDIIPLRQRSKYIGLVQLINSLAINVGPIVGGALIKASWRWIFYINLPFCGIGLAIIPFLLRYIQPETTLYSKLGQIDWLGSLLFVSGSTLFLIGVSWGGSAFAWTSAAILVPLILGIAIVISTGVYERFGARNPFLKLSLFQTWSAIAVYICTVLQSLTLFAETYFLNLYLLTVKLYSPVLSGAVFLAFAFTVVPVSGIVGALITKLGSYRWAIFCGWLINTFGLGALMVLDQETFVPGMVFTLLVAGTGQGILFMAHQVATQASCRTKDVAYASAMFSFSRSFGFCLGIALGGTIFQNFLRHRLAHLGLPLAIAADAEGYASVIKHMAAGIEKDNIVEAYAWAFRYLFATMAGISSIGFVVSFLIGEHTLDVEHDSTHKLMSKELLQLDQILSAMDRAVVIEQSLCDFYGAGKVESSTYDTIKAKGGLLPALGVPGATAKNPVSIDGRETALLGSIRLATRMMTPSKSSRSLGQAASSATGGDKAVKPPRSVLVANIRVTMPDREVKQYFVFGRPVIDNAKLGYKVDFYLSESFLDHA</sequence>
<dbReference type="GO" id="GO:0005886">
    <property type="term" value="C:plasma membrane"/>
    <property type="evidence" value="ECO:0007669"/>
    <property type="project" value="TreeGrafter"/>
</dbReference>
<dbReference type="PROSITE" id="PS50850">
    <property type="entry name" value="MFS"/>
    <property type="match status" value="1"/>
</dbReference>
<keyword evidence="2 6" id="KW-0812">Transmembrane</keyword>
<feature type="transmembrane region" description="Helical" evidence="6">
    <location>
        <begin position="91"/>
        <end position="112"/>
    </location>
</feature>
<feature type="compositionally biased region" description="Polar residues" evidence="5">
    <location>
        <begin position="577"/>
        <end position="594"/>
    </location>
</feature>
<feature type="transmembrane region" description="Helical" evidence="6">
    <location>
        <begin position="214"/>
        <end position="239"/>
    </location>
</feature>
<feature type="transmembrane region" description="Helical" evidence="6">
    <location>
        <begin position="153"/>
        <end position="176"/>
    </location>
</feature>
<keyword evidence="4 6" id="KW-0472">Membrane</keyword>
<dbReference type="PROSITE" id="PS00216">
    <property type="entry name" value="SUGAR_TRANSPORT_1"/>
    <property type="match status" value="1"/>
</dbReference>
<dbReference type="GO" id="GO:0022857">
    <property type="term" value="F:transmembrane transporter activity"/>
    <property type="evidence" value="ECO:0007669"/>
    <property type="project" value="InterPro"/>
</dbReference>
<dbReference type="Pfam" id="PF07690">
    <property type="entry name" value="MFS_1"/>
    <property type="match status" value="1"/>
</dbReference>
<evidence type="ECO:0000256" key="5">
    <source>
        <dbReference type="SAM" id="MobiDB-lite"/>
    </source>
</evidence>
<feature type="transmembrane region" description="Helical" evidence="6">
    <location>
        <begin position="36"/>
        <end position="58"/>
    </location>
</feature>
<keyword evidence="9" id="KW-1185">Reference proteome</keyword>
<feature type="transmembrane region" description="Helical" evidence="6">
    <location>
        <begin position="251"/>
        <end position="274"/>
    </location>
</feature>
<dbReference type="InterPro" id="IPR020846">
    <property type="entry name" value="MFS_dom"/>
</dbReference>
<feature type="transmembrane region" description="Helical" evidence="6">
    <location>
        <begin position="457"/>
        <end position="479"/>
    </location>
</feature>
<dbReference type="InterPro" id="IPR036259">
    <property type="entry name" value="MFS_trans_sf"/>
</dbReference>
<dbReference type="EMBL" id="JAVFHQ010000015">
    <property type="protein sequence ID" value="KAK4546332.1"/>
    <property type="molecule type" value="Genomic_DNA"/>
</dbReference>
<evidence type="ECO:0000256" key="6">
    <source>
        <dbReference type="SAM" id="Phobius"/>
    </source>
</evidence>
<dbReference type="PANTHER" id="PTHR23501">
    <property type="entry name" value="MAJOR FACILITATOR SUPERFAMILY"/>
    <property type="match status" value="1"/>
</dbReference>
<evidence type="ECO:0000256" key="2">
    <source>
        <dbReference type="ARBA" id="ARBA00022692"/>
    </source>
</evidence>
<feature type="transmembrane region" description="Helical" evidence="6">
    <location>
        <begin position="124"/>
        <end position="147"/>
    </location>
</feature>
<keyword evidence="3 6" id="KW-1133">Transmembrane helix</keyword>
<organism evidence="8 9">
    <name type="scientific">Oleoguttula mirabilis</name>
    <dbReference type="NCBI Taxonomy" id="1507867"/>
    <lineage>
        <taxon>Eukaryota</taxon>
        <taxon>Fungi</taxon>
        <taxon>Dikarya</taxon>
        <taxon>Ascomycota</taxon>
        <taxon>Pezizomycotina</taxon>
        <taxon>Dothideomycetes</taxon>
        <taxon>Dothideomycetidae</taxon>
        <taxon>Mycosphaerellales</taxon>
        <taxon>Teratosphaeriaceae</taxon>
        <taxon>Oleoguttula</taxon>
    </lineage>
</organism>
<gene>
    <name evidence="8" type="ORF">LTR36_002009</name>
</gene>
<name>A0AAV9JP54_9PEZI</name>
<dbReference type="InterPro" id="IPR005829">
    <property type="entry name" value="Sugar_transporter_CS"/>
</dbReference>
<evidence type="ECO:0000256" key="4">
    <source>
        <dbReference type="ARBA" id="ARBA00023136"/>
    </source>
</evidence>
<dbReference type="Proteomes" id="UP001324427">
    <property type="component" value="Unassembled WGS sequence"/>
</dbReference>
<reference evidence="8 9" key="1">
    <citation type="submission" date="2021-11" db="EMBL/GenBank/DDBJ databases">
        <title>Black yeast isolated from Biological Soil Crust.</title>
        <authorList>
            <person name="Kurbessoian T."/>
        </authorList>
    </citation>
    <scope>NUCLEOTIDE SEQUENCE [LARGE SCALE GENOMIC DNA]</scope>
    <source>
        <strain evidence="8 9">CCFEE 5522</strain>
    </source>
</reference>
<feature type="region of interest" description="Disordered" evidence="5">
    <location>
        <begin position="577"/>
        <end position="600"/>
    </location>
</feature>
<feature type="transmembrane region" description="Helical" evidence="6">
    <location>
        <begin position="350"/>
        <end position="370"/>
    </location>
</feature>
<feature type="domain" description="Major facilitator superfamily (MFS) profile" evidence="7">
    <location>
        <begin position="1"/>
        <end position="484"/>
    </location>
</feature>
<evidence type="ECO:0000313" key="9">
    <source>
        <dbReference type="Proteomes" id="UP001324427"/>
    </source>
</evidence>
<dbReference type="Gene3D" id="1.20.1720.10">
    <property type="entry name" value="Multidrug resistance protein D"/>
    <property type="match status" value="1"/>
</dbReference>